<accession>A0ABD5UL81</accession>
<proteinExistence type="inferred from homology"/>
<dbReference type="InterPro" id="IPR045304">
    <property type="entry name" value="LbH_SAT"/>
</dbReference>
<gene>
    <name evidence="4" type="ORF">ACFQEY_14715</name>
</gene>
<dbReference type="EMBL" id="JBHSXI010000020">
    <property type="protein sequence ID" value="MFC6890249.1"/>
    <property type="molecule type" value="Genomic_DNA"/>
</dbReference>
<keyword evidence="5" id="KW-1185">Reference proteome</keyword>
<sequence length="167" mass="18673">MKPNQTNKWGWQLLSFIYYLRNDGLKTAVQETYRHLRYIFPLLPRKSDWMNFFRFKRLGMLTACDIERVLPKSTNIGHPTGIVIGQGVDIGKNVKIRQNVTIGKDPDREFPTIEDGVVIGAGAVILNDITVGENSTIGANSTVISDVPPDSVVVGSPAEIVNYRRDD</sequence>
<protein>
    <submittedName>
        <fullName evidence="4">Serine O-acetyltransferase</fullName>
        <ecNumber evidence="4">2.3.1.30</ecNumber>
    </submittedName>
</protein>
<dbReference type="InterPro" id="IPR011004">
    <property type="entry name" value="Trimer_LpxA-like_sf"/>
</dbReference>
<evidence type="ECO:0000256" key="3">
    <source>
        <dbReference type="ARBA" id="ARBA00023315"/>
    </source>
</evidence>
<dbReference type="EC" id="2.3.1.30" evidence="4"/>
<keyword evidence="2 4" id="KW-0808">Transferase</keyword>
<reference evidence="4 5" key="1">
    <citation type="journal article" date="2019" name="Int. J. Syst. Evol. Microbiol.">
        <title>The Global Catalogue of Microorganisms (GCM) 10K type strain sequencing project: providing services to taxonomists for standard genome sequencing and annotation.</title>
        <authorList>
            <consortium name="The Broad Institute Genomics Platform"/>
            <consortium name="The Broad Institute Genome Sequencing Center for Infectious Disease"/>
            <person name="Wu L."/>
            <person name="Ma J."/>
        </authorList>
    </citation>
    <scope>NUCLEOTIDE SEQUENCE [LARGE SCALE GENOMIC DNA]</scope>
    <source>
        <strain evidence="4 5">Y73</strain>
    </source>
</reference>
<evidence type="ECO:0000313" key="4">
    <source>
        <dbReference type="EMBL" id="MFC6890249.1"/>
    </source>
</evidence>
<dbReference type="PROSITE" id="PS00101">
    <property type="entry name" value="HEXAPEP_TRANSFERASES"/>
    <property type="match status" value="1"/>
</dbReference>
<comment type="similarity">
    <text evidence="1">Belongs to the transferase hexapeptide repeat family.</text>
</comment>
<dbReference type="InterPro" id="IPR001451">
    <property type="entry name" value="Hexapep"/>
</dbReference>
<dbReference type="Gene3D" id="2.160.10.10">
    <property type="entry name" value="Hexapeptide repeat proteins"/>
    <property type="match status" value="1"/>
</dbReference>
<dbReference type="AlphaFoldDB" id="A0ABD5UL81"/>
<dbReference type="Proteomes" id="UP001596333">
    <property type="component" value="Unassembled WGS sequence"/>
</dbReference>
<comment type="caution">
    <text evidence="4">The sequence shown here is derived from an EMBL/GenBank/DDBJ whole genome shotgun (WGS) entry which is preliminary data.</text>
</comment>
<evidence type="ECO:0000256" key="2">
    <source>
        <dbReference type="ARBA" id="ARBA00022679"/>
    </source>
</evidence>
<keyword evidence="3 4" id="KW-0012">Acyltransferase</keyword>
<dbReference type="CDD" id="cd03354">
    <property type="entry name" value="LbH_SAT"/>
    <property type="match status" value="1"/>
</dbReference>
<name>A0ABD5UL81_9EURY</name>
<dbReference type="Pfam" id="PF00132">
    <property type="entry name" value="Hexapep"/>
    <property type="match status" value="1"/>
</dbReference>
<dbReference type="InterPro" id="IPR018357">
    <property type="entry name" value="Hexapep_transf_CS"/>
</dbReference>
<dbReference type="SUPFAM" id="SSF51161">
    <property type="entry name" value="Trimeric LpxA-like enzymes"/>
    <property type="match status" value="1"/>
</dbReference>
<dbReference type="RefSeq" id="WP_379769945.1">
    <property type="nucleotide sequence ID" value="NZ_JBHSXI010000020.1"/>
</dbReference>
<dbReference type="PANTHER" id="PTHR42811">
    <property type="entry name" value="SERINE ACETYLTRANSFERASE"/>
    <property type="match status" value="1"/>
</dbReference>
<dbReference type="GO" id="GO:0009001">
    <property type="term" value="F:serine O-acetyltransferase activity"/>
    <property type="evidence" value="ECO:0007669"/>
    <property type="project" value="UniProtKB-EC"/>
</dbReference>
<evidence type="ECO:0000313" key="5">
    <source>
        <dbReference type="Proteomes" id="UP001596333"/>
    </source>
</evidence>
<evidence type="ECO:0000256" key="1">
    <source>
        <dbReference type="ARBA" id="ARBA00007274"/>
    </source>
</evidence>
<organism evidence="4 5">
    <name type="scientific">Halorubrum trueperi</name>
    <dbReference type="NCBI Taxonomy" id="2004704"/>
    <lineage>
        <taxon>Archaea</taxon>
        <taxon>Methanobacteriati</taxon>
        <taxon>Methanobacteriota</taxon>
        <taxon>Stenosarchaea group</taxon>
        <taxon>Halobacteria</taxon>
        <taxon>Halobacteriales</taxon>
        <taxon>Haloferacaceae</taxon>
        <taxon>Halorubrum</taxon>
    </lineage>
</organism>